<dbReference type="STRING" id="744872.Spica_1541"/>
<dbReference type="InterPro" id="IPR029052">
    <property type="entry name" value="Metallo-depent_PP-like"/>
</dbReference>
<dbReference type="RefSeq" id="WP_013968994.1">
    <property type="nucleotide sequence ID" value="NC_015732.1"/>
</dbReference>
<dbReference type="InterPro" id="IPR004843">
    <property type="entry name" value="Calcineurin-like_PHP"/>
</dbReference>
<dbReference type="AlphaFoldDB" id="F8EZ93"/>
<dbReference type="Proteomes" id="UP000000503">
    <property type="component" value="Chromosome"/>
</dbReference>
<dbReference type="KEGG" id="scd:Spica_1541"/>
<dbReference type="Gene3D" id="3.60.21.10">
    <property type="match status" value="1"/>
</dbReference>
<dbReference type="GO" id="GO:0016787">
    <property type="term" value="F:hydrolase activity"/>
    <property type="evidence" value="ECO:0007669"/>
    <property type="project" value="InterPro"/>
</dbReference>
<sequence>MAAGLTATAQDLHQGFTKAEVLQLAPDDKVLIISDFHMGNGGRSDDLLKNQELIQDILEKYYLSQNWYLVLNGDIEELQRYSYTNIRTYWKRLYELFDTFHERGRFYKILGNHDDDLILEKHYPYPLLDSLRIETPVLPIYVFHGHQGSKIYTHYNHIIRAGLRYLLKPLGIRNISSGRSPRHRFAVEKKAYDYARTNGIIAVIGHTHRPLFESLGRFDYIKFEIERLCREYPLATGEDRKRIADEVLFLRIELAKLKRSERRTSIKESLYGDELPVPCLFNSGCAIGKKGVNAIELDSTSISLVYWFTEGKGKKFVHRGSYTIDILEGTAQRRSVLNTDRLDYIKAKIELLGNP</sequence>
<evidence type="ECO:0000259" key="1">
    <source>
        <dbReference type="Pfam" id="PF00149"/>
    </source>
</evidence>
<feature type="domain" description="Calcineurin-like phosphoesterase" evidence="1">
    <location>
        <begin position="29"/>
        <end position="210"/>
    </location>
</feature>
<accession>F8EZ93</accession>
<reference evidence="3" key="1">
    <citation type="journal article" date="2013" name="Stand. Genomic Sci.">
        <title>Genome sequence of the thermophilic fresh-water bacterium Spirochaeta caldaria type strain (H1(T)), reclassification of Spirochaeta caldaria, Spirochaeta stenostrepta, and Spirochaeta zuelzerae in the genus Treponema as Treponema caldaria comb. nov., Treponema stenostrepta comb. nov., and Treponema zuelzerae comb. nov., and emendation of the genus Treponema.</title>
        <authorList>
            <person name="Abt B."/>
            <person name="Goker M."/>
            <person name="Scheuner C."/>
            <person name="Han C."/>
            <person name="Lu M."/>
            <person name="Misra M."/>
            <person name="Lapidus A."/>
            <person name="Nolan M."/>
            <person name="Lucas S."/>
            <person name="Hammon N."/>
            <person name="Deshpande S."/>
            <person name="Cheng J.F."/>
            <person name="Tapia R."/>
            <person name="Goodwin L.A."/>
            <person name="Pitluck S."/>
            <person name="Liolios K."/>
            <person name="Pagani I."/>
            <person name="Ivanova N."/>
            <person name="Mavromatis K."/>
            <person name="Mikhailova N."/>
            <person name="Huntemann M."/>
            <person name="Pati A."/>
            <person name="Chen A."/>
            <person name="Palaniappan K."/>
            <person name="Land M."/>
            <person name="Hauser L."/>
            <person name="Jeffries C.D."/>
            <person name="Rohde M."/>
            <person name="Spring S."/>
            <person name="Gronow S."/>
            <person name="Detter J.C."/>
            <person name="Bristow J."/>
            <person name="Eisen J.A."/>
            <person name="Markowitz V."/>
            <person name="Hugenholtz P."/>
            <person name="Kyrpides N.C."/>
            <person name="Woyke T."/>
            <person name="Klenk H.P."/>
        </authorList>
    </citation>
    <scope>NUCLEOTIDE SEQUENCE</scope>
    <source>
        <strain evidence="3">ATCC 51460 / DSM 7334 / H1</strain>
    </source>
</reference>
<organism evidence="2 3">
    <name type="scientific">Gracilinema caldarium (strain ATCC 51460 / DSM 7334 / H1)</name>
    <name type="common">Treponema caldarium</name>
    <dbReference type="NCBI Taxonomy" id="744872"/>
    <lineage>
        <taxon>Bacteria</taxon>
        <taxon>Pseudomonadati</taxon>
        <taxon>Spirochaetota</taxon>
        <taxon>Spirochaetia</taxon>
        <taxon>Spirochaetales</taxon>
        <taxon>Breznakiellaceae</taxon>
        <taxon>Gracilinema</taxon>
    </lineage>
</organism>
<name>F8EZ93_GRAC1</name>
<protein>
    <submittedName>
        <fullName evidence="2">Metallophosphoesterase</fullName>
    </submittedName>
</protein>
<gene>
    <name evidence="2" type="ordered locus">Spica_1541</name>
</gene>
<proteinExistence type="predicted"/>
<dbReference type="eggNOG" id="COG1407">
    <property type="taxonomic scope" value="Bacteria"/>
</dbReference>
<dbReference type="Pfam" id="PF00149">
    <property type="entry name" value="Metallophos"/>
    <property type="match status" value="1"/>
</dbReference>
<dbReference type="HOGENOM" id="CLU_065964_0_0_12"/>
<dbReference type="EMBL" id="CP002868">
    <property type="protein sequence ID" value="AEJ19685.1"/>
    <property type="molecule type" value="Genomic_DNA"/>
</dbReference>
<keyword evidence="3" id="KW-1185">Reference proteome</keyword>
<dbReference type="SUPFAM" id="SSF56300">
    <property type="entry name" value="Metallo-dependent phosphatases"/>
    <property type="match status" value="1"/>
</dbReference>
<evidence type="ECO:0000313" key="3">
    <source>
        <dbReference type="Proteomes" id="UP000000503"/>
    </source>
</evidence>
<evidence type="ECO:0000313" key="2">
    <source>
        <dbReference type="EMBL" id="AEJ19685.1"/>
    </source>
</evidence>